<dbReference type="GeneID" id="92042976"/>
<dbReference type="EMBL" id="JAQQWN010000005">
    <property type="protein sequence ID" value="KAK8084330.1"/>
    <property type="molecule type" value="Genomic_DNA"/>
</dbReference>
<comment type="caution">
    <text evidence="1">The sequence shown here is derived from an EMBL/GenBank/DDBJ whole genome shotgun (WGS) entry which is preliminary data.</text>
</comment>
<organism evidence="1 2">
    <name type="scientific">Apiospora hydei</name>
    <dbReference type="NCBI Taxonomy" id="1337664"/>
    <lineage>
        <taxon>Eukaryota</taxon>
        <taxon>Fungi</taxon>
        <taxon>Dikarya</taxon>
        <taxon>Ascomycota</taxon>
        <taxon>Pezizomycotina</taxon>
        <taxon>Sordariomycetes</taxon>
        <taxon>Xylariomycetidae</taxon>
        <taxon>Amphisphaeriales</taxon>
        <taxon>Apiosporaceae</taxon>
        <taxon>Apiospora</taxon>
    </lineage>
</organism>
<reference evidence="1 2" key="1">
    <citation type="submission" date="2023-01" db="EMBL/GenBank/DDBJ databases">
        <title>Analysis of 21 Apiospora genomes using comparative genomics revels a genus with tremendous synthesis potential of carbohydrate active enzymes and secondary metabolites.</title>
        <authorList>
            <person name="Sorensen T."/>
        </authorList>
    </citation>
    <scope>NUCLEOTIDE SEQUENCE [LARGE SCALE GENOMIC DNA]</scope>
    <source>
        <strain evidence="1 2">CBS 114990</strain>
    </source>
</reference>
<protein>
    <submittedName>
        <fullName evidence="1">Uncharacterized protein</fullName>
    </submittedName>
</protein>
<evidence type="ECO:0000313" key="1">
    <source>
        <dbReference type="EMBL" id="KAK8084330.1"/>
    </source>
</evidence>
<sequence>MNGVVAWGLRLKRIVNEQVLATATCSDPLRSSQWISATPEMPGTRLGGFTTNVLYFKIVGHNENLCGASTNPNEYLTEI</sequence>
<accession>A0ABR1WLD9</accession>
<name>A0ABR1WLD9_9PEZI</name>
<proteinExistence type="predicted"/>
<dbReference type="Proteomes" id="UP001433268">
    <property type="component" value="Unassembled WGS sequence"/>
</dbReference>
<keyword evidence="2" id="KW-1185">Reference proteome</keyword>
<evidence type="ECO:0000313" key="2">
    <source>
        <dbReference type="Proteomes" id="UP001433268"/>
    </source>
</evidence>
<gene>
    <name evidence="1" type="ORF">PG997_005601</name>
</gene>
<dbReference type="RefSeq" id="XP_066668839.1">
    <property type="nucleotide sequence ID" value="XM_066809916.1"/>
</dbReference>